<reference evidence="5 6" key="1">
    <citation type="submission" date="2019-02" db="EMBL/GenBank/DDBJ databases">
        <title>Deep-cultivation of Planctomycetes and their phenomic and genomic characterization uncovers novel biology.</title>
        <authorList>
            <person name="Wiegand S."/>
            <person name="Jogler M."/>
            <person name="Boedeker C."/>
            <person name="Pinto D."/>
            <person name="Vollmers J."/>
            <person name="Rivas-Marin E."/>
            <person name="Kohn T."/>
            <person name="Peeters S.H."/>
            <person name="Heuer A."/>
            <person name="Rast P."/>
            <person name="Oberbeckmann S."/>
            <person name="Bunk B."/>
            <person name="Jeske O."/>
            <person name="Meyerdierks A."/>
            <person name="Storesund J.E."/>
            <person name="Kallscheuer N."/>
            <person name="Luecker S."/>
            <person name="Lage O.M."/>
            <person name="Pohl T."/>
            <person name="Merkel B.J."/>
            <person name="Hornburger P."/>
            <person name="Mueller R.-W."/>
            <person name="Bruemmer F."/>
            <person name="Labrenz M."/>
            <person name="Spormann A.M."/>
            <person name="Op den Camp H."/>
            <person name="Overmann J."/>
            <person name="Amann R."/>
            <person name="Jetten M.S.M."/>
            <person name="Mascher T."/>
            <person name="Medema M.H."/>
            <person name="Devos D.P."/>
            <person name="Kaster A.-K."/>
            <person name="Ovreas L."/>
            <person name="Rohde M."/>
            <person name="Galperin M.Y."/>
            <person name="Jogler C."/>
        </authorList>
    </citation>
    <scope>NUCLEOTIDE SEQUENCE [LARGE SCALE GENOMIC DNA]</scope>
    <source>
        <strain evidence="5 6">EC9</strain>
    </source>
</reference>
<sequence>MTIEEEATASTNDRETPFAFGRNWASFLANLNEERIEAAEESLRRLLRRDDLEECRFLDAGSGSGLFSLAAHRLGAAVVSFDVDSESRACTERVKSQYGDNAENWQVLSGSLLDQDFLDTLGQFDVVYCWGVAHHTGDMWTAIANLCRHVKPGGSLVLAIYNDQLYVSRTWLIVKRIYQRLPAFARPLYVCAIGSAAFANRFAVTLVACCLRLLTLRNPFVPLLNWARETQARGMHGWYDLVDWVGGWPFEVARPEEIFRFVRDRGFVLQEMTTSIGHGCNEFSFARDPEQ</sequence>
<dbReference type="GO" id="GO:0102208">
    <property type="term" value="F:2-polyprenyl-6-hydroxyphenol methylase activity"/>
    <property type="evidence" value="ECO:0007669"/>
    <property type="project" value="UniProtKB-EC"/>
</dbReference>
<evidence type="ECO:0000313" key="6">
    <source>
        <dbReference type="Proteomes" id="UP000319557"/>
    </source>
</evidence>
<dbReference type="EMBL" id="CP036261">
    <property type="protein sequence ID" value="QDS89301.1"/>
    <property type="molecule type" value="Genomic_DNA"/>
</dbReference>
<dbReference type="Pfam" id="PF08242">
    <property type="entry name" value="Methyltransf_12"/>
    <property type="match status" value="1"/>
</dbReference>
<protein>
    <submittedName>
        <fullName evidence="5">Ubiquinone biosynthesis O-methyltransferase</fullName>
        <ecNumber evidence="5">2.1.1.222</ecNumber>
    </submittedName>
</protein>
<dbReference type="InterPro" id="IPR029063">
    <property type="entry name" value="SAM-dependent_MTases_sf"/>
</dbReference>
<proteinExistence type="predicted"/>
<dbReference type="RefSeq" id="WP_145346935.1">
    <property type="nucleotide sequence ID" value="NZ_CP036261.1"/>
</dbReference>
<evidence type="ECO:0000256" key="3">
    <source>
        <dbReference type="ARBA" id="ARBA00022691"/>
    </source>
</evidence>
<dbReference type="KEGG" id="ruv:EC9_34980"/>
<dbReference type="SUPFAM" id="SSF53335">
    <property type="entry name" value="S-adenosyl-L-methionine-dependent methyltransferases"/>
    <property type="match status" value="1"/>
</dbReference>
<keyword evidence="2 5" id="KW-0808">Transferase</keyword>
<feature type="domain" description="Methyltransferase type 12" evidence="4">
    <location>
        <begin position="58"/>
        <end position="156"/>
    </location>
</feature>
<evidence type="ECO:0000256" key="1">
    <source>
        <dbReference type="ARBA" id="ARBA00022603"/>
    </source>
</evidence>
<keyword evidence="1 5" id="KW-0489">Methyltransferase</keyword>
<evidence type="ECO:0000259" key="4">
    <source>
        <dbReference type="Pfam" id="PF08242"/>
    </source>
</evidence>
<dbReference type="PANTHER" id="PTHR43464:SF19">
    <property type="entry name" value="UBIQUINONE BIOSYNTHESIS O-METHYLTRANSFERASE, MITOCHONDRIAL"/>
    <property type="match status" value="1"/>
</dbReference>
<name>A0A517M351_9BACT</name>
<keyword evidence="3" id="KW-0949">S-adenosyl-L-methionine</keyword>
<dbReference type="OrthoDB" id="3206826at2"/>
<dbReference type="EC" id="2.1.1.222" evidence="5"/>
<dbReference type="CDD" id="cd02440">
    <property type="entry name" value="AdoMet_MTases"/>
    <property type="match status" value="1"/>
</dbReference>
<dbReference type="AlphaFoldDB" id="A0A517M351"/>
<keyword evidence="6" id="KW-1185">Reference proteome</keyword>
<dbReference type="Proteomes" id="UP000319557">
    <property type="component" value="Chromosome"/>
</dbReference>
<accession>A0A517M351</accession>
<organism evidence="5 6">
    <name type="scientific">Rosistilla ulvae</name>
    <dbReference type="NCBI Taxonomy" id="1930277"/>
    <lineage>
        <taxon>Bacteria</taxon>
        <taxon>Pseudomonadati</taxon>
        <taxon>Planctomycetota</taxon>
        <taxon>Planctomycetia</taxon>
        <taxon>Pirellulales</taxon>
        <taxon>Pirellulaceae</taxon>
        <taxon>Rosistilla</taxon>
    </lineage>
</organism>
<keyword evidence="5" id="KW-0830">Ubiquinone</keyword>
<dbReference type="GO" id="GO:0032259">
    <property type="term" value="P:methylation"/>
    <property type="evidence" value="ECO:0007669"/>
    <property type="project" value="UniProtKB-KW"/>
</dbReference>
<evidence type="ECO:0000313" key="5">
    <source>
        <dbReference type="EMBL" id="QDS89301.1"/>
    </source>
</evidence>
<dbReference type="InterPro" id="IPR013217">
    <property type="entry name" value="Methyltransf_12"/>
</dbReference>
<dbReference type="PANTHER" id="PTHR43464">
    <property type="entry name" value="METHYLTRANSFERASE"/>
    <property type="match status" value="1"/>
</dbReference>
<evidence type="ECO:0000256" key="2">
    <source>
        <dbReference type="ARBA" id="ARBA00022679"/>
    </source>
</evidence>
<dbReference type="Gene3D" id="3.40.50.150">
    <property type="entry name" value="Vaccinia Virus protein VP39"/>
    <property type="match status" value="1"/>
</dbReference>
<gene>
    <name evidence="5" type="primary">ubiG_3</name>
    <name evidence="5" type="ORF">EC9_34980</name>
</gene>